<protein>
    <submittedName>
        <fullName evidence="2">Uncharacterized protein</fullName>
    </submittedName>
</protein>
<name>A0ABD0VLA0_DENTH</name>
<reference evidence="2 3" key="1">
    <citation type="journal article" date="2024" name="Plant Biotechnol. J.">
        <title>Dendrobium thyrsiflorum genome and its molecular insights into genes involved in important horticultural traits.</title>
        <authorList>
            <person name="Chen B."/>
            <person name="Wang J.Y."/>
            <person name="Zheng P.J."/>
            <person name="Li K.L."/>
            <person name="Liang Y.M."/>
            <person name="Chen X.F."/>
            <person name="Zhang C."/>
            <person name="Zhao X."/>
            <person name="He X."/>
            <person name="Zhang G.Q."/>
            <person name="Liu Z.J."/>
            <person name="Xu Q."/>
        </authorList>
    </citation>
    <scope>NUCLEOTIDE SEQUENCE [LARGE SCALE GENOMIC DNA]</scope>
    <source>
        <strain evidence="2">GZMU011</strain>
    </source>
</reference>
<feature type="transmembrane region" description="Helical" evidence="1">
    <location>
        <begin position="20"/>
        <end position="44"/>
    </location>
</feature>
<proteinExistence type="predicted"/>
<dbReference type="Proteomes" id="UP001552299">
    <property type="component" value="Unassembled WGS sequence"/>
</dbReference>
<organism evidence="2 3">
    <name type="scientific">Dendrobium thyrsiflorum</name>
    <name type="common">Pinecone-like raceme dendrobium</name>
    <name type="synonym">Orchid</name>
    <dbReference type="NCBI Taxonomy" id="117978"/>
    <lineage>
        <taxon>Eukaryota</taxon>
        <taxon>Viridiplantae</taxon>
        <taxon>Streptophyta</taxon>
        <taxon>Embryophyta</taxon>
        <taxon>Tracheophyta</taxon>
        <taxon>Spermatophyta</taxon>
        <taxon>Magnoliopsida</taxon>
        <taxon>Liliopsida</taxon>
        <taxon>Asparagales</taxon>
        <taxon>Orchidaceae</taxon>
        <taxon>Epidendroideae</taxon>
        <taxon>Malaxideae</taxon>
        <taxon>Dendrobiinae</taxon>
        <taxon>Dendrobium</taxon>
    </lineage>
</organism>
<keyword evidence="1" id="KW-0812">Transmembrane</keyword>
<dbReference type="EMBL" id="JANQDX010000006">
    <property type="protein sequence ID" value="KAL0923382.1"/>
    <property type="molecule type" value="Genomic_DNA"/>
</dbReference>
<dbReference type="AlphaFoldDB" id="A0ABD0VLA0"/>
<sequence>MASEYPSVHSNPRSEQMPLGFSVFPGCNCSLALGVASDYVLFIFKVLIQIIATKGFCKFFNRNILFMEYLLKEVSNVLSIGTFKSHELKKLNKRLSEIRDTYRCMK</sequence>
<keyword evidence="3" id="KW-1185">Reference proteome</keyword>
<comment type="caution">
    <text evidence="2">The sequence shown here is derived from an EMBL/GenBank/DDBJ whole genome shotgun (WGS) entry which is preliminary data.</text>
</comment>
<evidence type="ECO:0000313" key="2">
    <source>
        <dbReference type="EMBL" id="KAL0923382.1"/>
    </source>
</evidence>
<keyword evidence="1" id="KW-0472">Membrane</keyword>
<evidence type="ECO:0000313" key="3">
    <source>
        <dbReference type="Proteomes" id="UP001552299"/>
    </source>
</evidence>
<gene>
    <name evidence="2" type="ORF">M5K25_007436</name>
</gene>
<accession>A0ABD0VLA0</accession>
<keyword evidence="1" id="KW-1133">Transmembrane helix</keyword>
<evidence type="ECO:0000256" key="1">
    <source>
        <dbReference type="SAM" id="Phobius"/>
    </source>
</evidence>